<feature type="transmembrane region" description="Helical" evidence="10">
    <location>
        <begin position="182"/>
        <end position="203"/>
    </location>
</feature>
<keyword evidence="7 10" id="KW-1133">Transmembrane helix</keyword>
<evidence type="ECO:0000256" key="3">
    <source>
        <dbReference type="ARBA" id="ARBA00022106"/>
    </source>
</evidence>
<dbReference type="Pfam" id="PF01554">
    <property type="entry name" value="MatE"/>
    <property type="match status" value="2"/>
</dbReference>
<dbReference type="InterPro" id="IPR051327">
    <property type="entry name" value="MATE_MepA_subfamily"/>
</dbReference>
<feature type="transmembrane region" description="Helical" evidence="10">
    <location>
        <begin position="61"/>
        <end position="82"/>
    </location>
</feature>
<dbReference type="InterPro" id="IPR002528">
    <property type="entry name" value="MATE_fam"/>
</dbReference>
<keyword evidence="9" id="KW-0046">Antibiotic resistance</keyword>
<evidence type="ECO:0000256" key="7">
    <source>
        <dbReference type="ARBA" id="ARBA00022989"/>
    </source>
</evidence>
<feature type="transmembrane region" description="Helical" evidence="10">
    <location>
        <begin position="215"/>
        <end position="235"/>
    </location>
</feature>
<evidence type="ECO:0000256" key="4">
    <source>
        <dbReference type="ARBA" id="ARBA00022448"/>
    </source>
</evidence>
<keyword evidence="6 10" id="KW-0812">Transmembrane</keyword>
<feature type="transmembrane region" description="Helical" evidence="10">
    <location>
        <begin position="102"/>
        <end position="121"/>
    </location>
</feature>
<dbReference type="HOGENOM" id="CLU_012893_0_0_9"/>
<keyword evidence="8 10" id="KW-0472">Membrane</keyword>
<gene>
    <name evidence="11" type="ORF">DORLON_02785</name>
</gene>
<dbReference type="InterPro" id="IPR045070">
    <property type="entry name" value="MATE_MepA-like"/>
</dbReference>
<name>A6BKD6_9FIRM</name>
<feature type="transmembrane region" description="Helical" evidence="10">
    <location>
        <begin position="317"/>
        <end position="339"/>
    </location>
</feature>
<dbReference type="EMBL" id="AAXB02000022">
    <property type="protein sequence ID" value="EDM61824.1"/>
    <property type="molecule type" value="Genomic_DNA"/>
</dbReference>
<feature type="transmembrane region" description="Helical" evidence="10">
    <location>
        <begin position="431"/>
        <end position="456"/>
    </location>
</feature>
<reference evidence="11 12" key="1">
    <citation type="submission" date="2007-03" db="EMBL/GenBank/DDBJ databases">
        <authorList>
            <person name="Fulton L."/>
            <person name="Clifton S."/>
            <person name="Fulton B."/>
            <person name="Xu J."/>
            <person name="Minx P."/>
            <person name="Pepin K.H."/>
            <person name="Johnson M."/>
            <person name="Thiruvilangam P."/>
            <person name="Bhonagiri V."/>
            <person name="Nash W.E."/>
            <person name="Mardis E.R."/>
            <person name="Wilson R.K."/>
        </authorList>
    </citation>
    <scope>NUCLEOTIDE SEQUENCE [LARGE SCALE GENOMIC DNA]</scope>
    <source>
        <strain evidence="11 12">DSM 13814</strain>
    </source>
</reference>
<evidence type="ECO:0000256" key="8">
    <source>
        <dbReference type="ARBA" id="ARBA00023136"/>
    </source>
</evidence>
<feature type="transmembrane region" description="Helical" evidence="10">
    <location>
        <begin position="402"/>
        <end position="424"/>
    </location>
</feature>
<reference evidence="11 12" key="2">
    <citation type="submission" date="2007-04" db="EMBL/GenBank/DDBJ databases">
        <title>Draft genome sequence of Dorea longicatena (DSM 13814).</title>
        <authorList>
            <person name="Sudarsanam P."/>
            <person name="Ley R."/>
            <person name="Guruge J."/>
            <person name="Turnbaugh P.J."/>
            <person name="Mahowald M."/>
            <person name="Liep D."/>
            <person name="Gordon J."/>
        </authorList>
    </citation>
    <scope>NUCLEOTIDE SEQUENCE [LARGE SCALE GENOMIC DNA]</scope>
    <source>
        <strain evidence="11 12">DSM 13814</strain>
    </source>
</reference>
<dbReference type="InterPro" id="IPR048279">
    <property type="entry name" value="MdtK-like"/>
</dbReference>
<dbReference type="Proteomes" id="UP000004016">
    <property type="component" value="Unassembled WGS sequence"/>
</dbReference>
<evidence type="ECO:0000256" key="9">
    <source>
        <dbReference type="ARBA" id="ARBA00023251"/>
    </source>
</evidence>
<comment type="similarity">
    <text evidence="2">Belongs to the multi antimicrobial extrusion (MATE) (TC 2.A.66.1) family. MepA subfamily.</text>
</comment>
<evidence type="ECO:0000256" key="10">
    <source>
        <dbReference type="SAM" id="Phobius"/>
    </source>
</evidence>
<keyword evidence="5" id="KW-1003">Cell membrane</keyword>
<dbReference type="NCBIfam" id="TIGR00797">
    <property type="entry name" value="matE"/>
    <property type="match status" value="1"/>
</dbReference>
<accession>A6BKD6</accession>
<dbReference type="PANTHER" id="PTHR43823">
    <property type="entry name" value="SPORULATION PROTEIN YKVU"/>
    <property type="match status" value="1"/>
</dbReference>
<evidence type="ECO:0000313" key="11">
    <source>
        <dbReference type="EMBL" id="EDM61824.1"/>
    </source>
</evidence>
<comment type="subcellular location">
    <subcellularLocation>
        <location evidence="1">Cell membrane</location>
        <topology evidence="1">Multi-pass membrane protein</topology>
    </subcellularLocation>
</comment>
<keyword evidence="4" id="KW-0813">Transport</keyword>
<feature type="transmembrane region" description="Helical" evidence="10">
    <location>
        <begin position="241"/>
        <end position="261"/>
    </location>
</feature>
<evidence type="ECO:0000313" key="12">
    <source>
        <dbReference type="Proteomes" id="UP000004016"/>
    </source>
</evidence>
<dbReference type="AlphaFoldDB" id="A6BKD6"/>
<dbReference type="GO" id="GO:0042910">
    <property type="term" value="F:xenobiotic transmembrane transporter activity"/>
    <property type="evidence" value="ECO:0007669"/>
    <property type="project" value="InterPro"/>
</dbReference>
<dbReference type="GO" id="GO:0015297">
    <property type="term" value="F:antiporter activity"/>
    <property type="evidence" value="ECO:0007669"/>
    <property type="project" value="InterPro"/>
</dbReference>
<feature type="transmembrane region" description="Helical" evidence="10">
    <location>
        <begin position="284"/>
        <end position="305"/>
    </location>
</feature>
<evidence type="ECO:0000256" key="1">
    <source>
        <dbReference type="ARBA" id="ARBA00004651"/>
    </source>
</evidence>
<dbReference type="PIRSF" id="PIRSF006603">
    <property type="entry name" value="DinF"/>
    <property type="match status" value="1"/>
</dbReference>
<protein>
    <recommendedName>
        <fullName evidence="3">Multidrug export protein MepA</fullName>
    </recommendedName>
</protein>
<dbReference type="GO" id="GO:0005886">
    <property type="term" value="C:plasma membrane"/>
    <property type="evidence" value="ECO:0007669"/>
    <property type="project" value="UniProtKB-SubCell"/>
</dbReference>
<organism evidence="11 12">
    <name type="scientific">Dorea longicatena DSM 13814</name>
    <dbReference type="NCBI Taxonomy" id="411462"/>
    <lineage>
        <taxon>Bacteria</taxon>
        <taxon>Bacillati</taxon>
        <taxon>Bacillota</taxon>
        <taxon>Clostridia</taxon>
        <taxon>Lachnospirales</taxon>
        <taxon>Lachnospiraceae</taxon>
        <taxon>Dorea</taxon>
    </lineage>
</organism>
<comment type="caution">
    <text evidence="11">The sequence shown here is derived from an EMBL/GenBank/DDBJ whole genome shotgun (WGS) entry which is preliminary data.</text>
</comment>
<proteinExistence type="inferred from homology"/>
<dbReference type="PANTHER" id="PTHR43823:SF3">
    <property type="entry name" value="MULTIDRUG EXPORT PROTEIN MEPA"/>
    <property type="match status" value="1"/>
</dbReference>
<evidence type="ECO:0000256" key="5">
    <source>
        <dbReference type="ARBA" id="ARBA00022475"/>
    </source>
</evidence>
<sequence>MKKYTIKYGNIPVTKQKVCCKITDTVQKTIIKKWNISDKIIVEVYRYMENELFEKAPVHKAYFNMALPLVFSMVISLVYNMVDTFFIARTGNTNLVAGVSLGAPMFTAMIALGDIFGLGGSSMIARLFGQRKDEDAKRISSFCFYGAIICGVIVTVLLLIFRAPMLHLLGADANTYKYASQYYTYLVLGSVFIIVSFTPNNQLRSEGFSKASMEGSVLGAVVNIILDPIFISVLGMGAGGAAIATIIGYIATDAYYVWIYLKKSKKLSIDPGHMHINMQEFRQILAIGIPASITNFMQSFAVTVTNRSLLVYGNNKVAAMGIVMKVNMIAALILVGFAFGCQPLVGYNYGARNKKRLKEILAFCYKFECGLAVILAVILSAGARPLIRVFMKTQEIVDSGVLMLRLQQAGMMFMAVVLVTTCVFQSAGKAMGAFLLSVSRQGVIYGIVIVIASHMIGYHGVLAAQAVSDFLTALIAAILLKHELWSELTDIKRNEEAV</sequence>
<feature type="transmembrane region" description="Helical" evidence="10">
    <location>
        <begin position="360"/>
        <end position="382"/>
    </location>
</feature>
<dbReference type="GO" id="GO:0046677">
    <property type="term" value="P:response to antibiotic"/>
    <property type="evidence" value="ECO:0007669"/>
    <property type="project" value="UniProtKB-KW"/>
</dbReference>
<evidence type="ECO:0000256" key="6">
    <source>
        <dbReference type="ARBA" id="ARBA00022692"/>
    </source>
</evidence>
<dbReference type="eggNOG" id="COG0534">
    <property type="taxonomic scope" value="Bacteria"/>
</dbReference>
<evidence type="ECO:0000256" key="2">
    <source>
        <dbReference type="ARBA" id="ARBA00008417"/>
    </source>
</evidence>
<dbReference type="CDD" id="cd13143">
    <property type="entry name" value="MATE_MepA_like"/>
    <property type="match status" value="1"/>
</dbReference>
<feature type="transmembrane region" description="Helical" evidence="10">
    <location>
        <begin position="142"/>
        <end position="162"/>
    </location>
</feature>